<feature type="domain" description="Pentatricopeptide repeat-containing protein-mitochondrial" evidence="2">
    <location>
        <begin position="81"/>
        <end position="214"/>
    </location>
</feature>
<sequence>MRVNVRVDAWLWDMAVYVLCHAGEVEEAYRIMRLRHDSSEMNLSKSLWSYFLDKASEARHHDATTLAWNSQVKQGYINASSGVCLNVLATAAQAGDAVMATEVFAQLSERGTAFRPIHYELLISTYLSASPPDLNRAISILTIMPLEKMDPTMAETRPLFLYLRDKPALVREALSTLRELHAQDRKIPIAALNLLVECYVEQKDLAEAMKIYKLIHTFVPISQGAQKSFANIDTFNLLLRGCRTADPPDEQQASFLVSELLALRIVPTALTYDRLILVFVAAGKAALEKAAASEDIAVQAERAKGMELLDWAFRHLADMQPLGWMPRFGTLEQLAMNLAKAGDERCWDVLQTSEDQRIDIEGFTEKGKYMRKNVEEAWHAAVDAKQELHIDAGGYAAVAASG</sequence>
<protein>
    <recommendedName>
        <fullName evidence="2">Pentatricopeptide repeat-containing protein-mitochondrial domain-containing protein</fullName>
    </recommendedName>
</protein>
<dbReference type="Pfam" id="PF23276">
    <property type="entry name" value="TPR_24"/>
    <property type="match status" value="1"/>
</dbReference>
<dbReference type="AlphaFoldDB" id="N1Q0G8"/>
<evidence type="ECO:0000313" key="4">
    <source>
        <dbReference type="Proteomes" id="UP000016933"/>
    </source>
</evidence>
<dbReference type="OrthoDB" id="747253at2759"/>
<dbReference type="Gene3D" id="1.25.40.10">
    <property type="entry name" value="Tetratricopeptide repeat domain"/>
    <property type="match status" value="1"/>
</dbReference>
<dbReference type="OMA" id="IMPLEKM"/>
<evidence type="ECO:0000313" key="3">
    <source>
        <dbReference type="EMBL" id="EME47974.1"/>
    </source>
</evidence>
<evidence type="ECO:0000256" key="1">
    <source>
        <dbReference type="ARBA" id="ARBA00022737"/>
    </source>
</evidence>
<evidence type="ECO:0000259" key="2">
    <source>
        <dbReference type="Pfam" id="PF23276"/>
    </source>
</evidence>
<reference evidence="4" key="1">
    <citation type="journal article" date="2012" name="PLoS Genet.">
        <title>The genomes of the fungal plant pathogens Cladosporium fulvum and Dothistroma septosporum reveal adaptation to different hosts and lifestyles but also signatures of common ancestry.</title>
        <authorList>
            <person name="de Wit P.J.G.M."/>
            <person name="van der Burgt A."/>
            <person name="Oekmen B."/>
            <person name="Stergiopoulos I."/>
            <person name="Abd-Elsalam K.A."/>
            <person name="Aerts A.L."/>
            <person name="Bahkali A.H."/>
            <person name="Beenen H.G."/>
            <person name="Chettri P."/>
            <person name="Cox M.P."/>
            <person name="Datema E."/>
            <person name="de Vries R.P."/>
            <person name="Dhillon B."/>
            <person name="Ganley A.R."/>
            <person name="Griffiths S.A."/>
            <person name="Guo Y."/>
            <person name="Hamelin R.C."/>
            <person name="Henrissat B."/>
            <person name="Kabir M.S."/>
            <person name="Jashni M.K."/>
            <person name="Kema G."/>
            <person name="Klaubauf S."/>
            <person name="Lapidus A."/>
            <person name="Levasseur A."/>
            <person name="Lindquist E."/>
            <person name="Mehrabi R."/>
            <person name="Ohm R.A."/>
            <person name="Owen T.J."/>
            <person name="Salamov A."/>
            <person name="Schwelm A."/>
            <person name="Schijlen E."/>
            <person name="Sun H."/>
            <person name="van den Burg H.A."/>
            <person name="van Ham R.C.H.J."/>
            <person name="Zhang S."/>
            <person name="Goodwin S.B."/>
            <person name="Grigoriev I.V."/>
            <person name="Collemare J."/>
            <person name="Bradshaw R.E."/>
        </authorList>
    </citation>
    <scope>NUCLEOTIDE SEQUENCE [LARGE SCALE GENOMIC DNA]</scope>
    <source>
        <strain evidence="4">NZE10 / CBS 128990</strain>
    </source>
</reference>
<keyword evidence="1" id="KW-0677">Repeat</keyword>
<name>N1Q0G8_DOTSN</name>
<dbReference type="PANTHER" id="PTHR47447:SF17">
    <property type="entry name" value="OS12G0638900 PROTEIN"/>
    <property type="match status" value="1"/>
</dbReference>
<reference evidence="3 4" key="2">
    <citation type="journal article" date="2012" name="PLoS Pathog.">
        <title>Diverse lifestyles and strategies of plant pathogenesis encoded in the genomes of eighteen Dothideomycetes fungi.</title>
        <authorList>
            <person name="Ohm R.A."/>
            <person name="Feau N."/>
            <person name="Henrissat B."/>
            <person name="Schoch C.L."/>
            <person name="Horwitz B.A."/>
            <person name="Barry K.W."/>
            <person name="Condon B.J."/>
            <person name="Copeland A.C."/>
            <person name="Dhillon B."/>
            <person name="Glaser F."/>
            <person name="Hesse C.N."/>
            <person name="Kosti I."/>
            <person name="LaButti K."/>
            <person name="Lindquist E.A."/>
            <person name="Lucas S."/>
            <person name="Salamov A.A."/>
            <person name="Bradshaw R.E."/>
            <person name="Ciuffetti L."/>
            <person name="Hamelin R.C."/>
            <person name="Kema G.H.J."/>
            <person name="Lawrence C."/>
            <person name="Scott J.A."/>
            <person name="Spatafora J.W."/>
            <person name="Turgeon B.G."/>
            <person name="de Wit P.J.G.M."/>
            <person name="Zhong S."/>
            <person name="Goodwin S.B."/>
            <person name="Grigoriev I.V."/>
        </authorList>
    </citation>
    <scope>NUCLEOTIDE SEQUENCE [LARGE SCALE GENOMIC DNA]</scope>
    <source>
        <strain evidence="4">NZE10 / CBS 128990</strain>
    </source>
</reference>
<dbReference type="Proteomes" id="UP000016933">
    <property type="component" value="Unassembled WGS sequence"/>
</dbReference>
<keyword evidence="4" id="KW-1185">Reference proteome</keyword>
<dbReference type="STRING" id="675120.N1Q0G8"/>
<dbReference type="EMBL" id="KB446536">
    <property type="protein sequence ID" value="EME47974.1"/>
    <property type="molecule type" value="Genomic_DNA"/>
</dbReference>
<gene>
    <name evidence="3" type="ORF">DOTSEDRAFT_69789</name>
</gene>
<dbReference type="HOGENOM" id="CLU_728743_0_0_1"/>
<organism evidence="3 4">
    <name type="scientific">Dothistroma septosporum (strain NZE10 / CBS 128990)</name>
    <name type="common">Red band needle blight fungus</name>
    <name type="synonym">Mycosphaerella pini</name>
    <dbReference type="NCBI Taxonomy" id="675120"/>
    <lineage>
        <taxon>Eukaryota</taxon>
        <taxon>Fungi</taxon>
        <taxon>Dikarya</taxon>
        <taxon>Ascomycota</taxon>
        <taxon>Pezizomycotina</taxon>
        <taxon>Dothideomycetes</taxon>
        <taxon>Dothideomycetidae</taxon>
        <taxon>Mycosphaerellales</taxon>
        <taxon>Mycosphaerellaceae</taxon>
        <taxon>Dothistroma</taxon>
    </lineage>
</organism>
<proteinExistence type="predicted"/>
<dbReference type="PANTHER" id="PTHR47447">
    <property type="entry name" value="OS03G0856100 PROTEIN"/>
    <property type="match status" value="1"/>
</dbReference>
<dbReference type="InterPro" id="IPR057027">
    <property type="entry name" value="TPR_mt"/>
</dbReference>
<dbReference type="InterPro" id="IPR011990">
    <property type="entry name" value="TPR-like_helical_dom_sf"/>
</dbReference>
<dbReference type="eggNOG" id="KOG4197">
    <property type="taxonomic scope" value="Eukaryota"/>
</dbReference>
<accession>N1Q0G8</accession>